<organism evidence="1 3">
    <name type="scientific">Rotaria magnacalcarata</name>
    <dbReference type="NCBI Taxonomy" id="392030"/>
    <lineage>
        <taxon>Eukaryota</taxon>
        <taxon>Metazoa</taxon>
        <taxon>Spiralia</taxon>
        <taxon>Gnathifera</taxon>
        <taxon>Rotifera</taxon>
        <taxon>Eurotatoria</taxon>
        <taxon>Bdelloidea</taxon>
        <taxon>Philodinida</taxon>
        <taxon>Philodinidae</taxon>
        <taxon>Rotaria</taxon>
    </lineage>
</organism>
<proteinExistence type="predicted"/>
<accession>A0A816Q5N2</accession>
<comment type="caution">
    <text evidence="1">The sequence shown here is derived from an EMBL/GenBank/DDBJ whole genome shotgun (WGS) entry which is preliminary data.</text>
</comment>
<dbReference type="EMBL" id="CAJOBF010000154">
    <property type="protein sequence ID" value="CAF3760451.1"/>
    <property type="molecule type" value="Genomic_DNA"/>
</dbReference>
<evidence type="ECO:0000313" key="1">
    <source>
        <dbReference type="EMBL" id="CAF2057090.1"/>
    </source>
</evidence>
<reference evidence="1" key="1">
    <citation type="submission" date="2021-02" db="EMBL/GenBank/DDBJ databases">
        <authorList>
            <person name="Nowell W R."/>
        </authorList>
    </citation>
    <scope>NUCLEOTIDE SEQUENCE</scope>
</reference>
<evidence type="ECO:0000313" key="2">
    <source>
        <dbReference type="EMBL" id="CAF3760451.1"/>
    </source>
</evidence>
<dbReference type="AlphaFoldDB" id="A0A816Q5N2"/>
<dbReference type="Proteomes" id="UP000663842">
    <property type="component" value="Unassembled WGS sequence"/>
</dbReference>
<evidence type="ECO:0000313" key="3">
    <source>
        <dbReference type="Proteomes" id="UP000663887"/>
    </source>
</evidence>
<gene>
    <name evidence="2" type="ORF">UXM345_LOCUS2531</name>
    <name evidence="1" type="ORF">XDN619_LOCUS9899</name>
</gene>
<sequence length="364" mass="42818">MKHAVEDGVLQTNLLQAFQKNKIIQGKLNERQRSYYVELIKDMQDYKLKEKLNKELLYTWKKESYVRQLKKNLQDYERKRFGVRDAYYEYQARNLDSIISGQQGLVIPPREEERRLNVNTKFRQFLDEHPLKTSKSMRVVQSANIVKNIKGKPEKKEEEDVLAVEETWKQIHAQSAIGLRRKRPKFLPTIQRSSTMDEIRRNKTFNKSLIPPTVAVVASVIVTTTPELVNVSLEDKDQATLLPLKATAVHATMIEGVEPVLITSQTLEKQTRADLVAMRSVRRPKKNPIDLNMTFESRKRIYQINKRVYNYQLCHRKCALQYNARFDRQEPTDPADDEENLLAEINETNRRRYEDRHQSDKAFI</sequence>
<protein>
    <submittedName>
        <fullName evidence="1">Uncharacterized protein</fullName>
    </submittedName>
</protein>
<dbReference type="EMBL" id="CAJNRG010003391">
    <property type="protein sequence ID" value="CAF2057090.1"/>
    <property type="molecule type" value="Genomic_DNA"/>
</dbReference>
<dbReference type="Proteomes" id="UP000663887">
    <property type="component" value="Unassembled WGS sequence"/>
</dbReference>
<name>A0A816Q5N2_9BILA</name>